<dbReference type="SUPFAM" id="SSF109854">
    <property type="entry name" value="DinB/YfiT-like putative metalloenzymes"/>
    <property type="match status" value="1"/>
</dbReference>
<dbReference type="KEGG" id="ahm:TL08_26395"/>
<keyword evidence="3" id="KW-1185">Reference proteome</keyword>
<evidence type="ECO:0000313" key="3">
    <source>
        <dbReference type="Proteomes" id="UP000095210"/>
    </source>
</evidence>
<dbReference type="InterPro" id="IPR024775">
    <property type="entry name" value="DinB-like"/>
</dbReference>
<dbReference type="AlphaFoldDB" id="A0AAC9HV66"/>
<protein>
    <submittedName>
        <fullName evidence="2">DinB superfamily</fullName>
    </submittedName>
</protein>
<dbReference type="Proteomes" id="UP000095210">
    <property type="component" value="Chromosome"/>
</dbReference>
<organism evidence="2 3">
    <name type="scientific">Actinoalloteichus hymeniacidonis</name>
    <dbReference type="NCBI Taxonomy" id="340345"/>
    <lineage>
        <taxon>Bacteria</taxon>
        <taxon>Bacillati</taxon>
        <taxon>Actinomycetota</taxon>
        <taxon>Actinomycetes</taxon>
        <taxon>Pseudonocardiales</taxon>
        <taxon>Pseudonocardiaceae</taxon>
        <taxon>Actinoalloteichus</taxon>
    </lineage>
</organism>
<dbReference type="Pfam" id="PF12867">
    <property type="entry name" value="DinB_2"/>
    <property type="match status" value="1"/>
</dbReference>
<gene>
    <name evidence="2" type="ORF">TL08_26395</name>
</gene>
<evidence type="ECO:0000259" key="1">
    <source>
        <dbReference type="Pfam" id="PF12867"/>
    </source>
</evidence>
<dbReference type="RefSeq" id="WP_221312294.1">
    <property type="nucleotide sequence ID" value="NZ_CP014859.1"/>
</dbReference>
<name>A0AAC9HV66_9PSEU</name>
<evidence type="ECO:0000313" key="2">
    <source>
        <dbReference type="EMBL" id="AOS66048.1"/>
    </source>
</evidence>
<reference evidence="3" key="1">
    <citation type="submission" date="2016-03" db="EMBL/GenBank/DDBJ databases">
        <title>Complete genome sequence of the type strain Actinoalloteichus hymeniacidonis DSM 45092.</title>
        <authorList>
            <person name="Schaffert L."/>
            <person name="Albersmeier A."/>
            <person name="Winkler A."/>
            <person name="Kalinowski J."/>
            <person name="Zotchev S."/>
            <person name="Ruckert C."/>
        </authorList>
    </citation>
    <scope>NUCLEOTIDE SEQUENCE [LARGE SCALE GENOMIC DNA]</scope>
    <source>
        <strain evidence="3">HPA177(T) (DSM 45092(T))</strain>
    </source>
</reference>
<feature type="domain" description="DinB-like" evidence="1">
    <location>
        <begin position="22"/>
        <end position="173"/>
    </location>
</feature>
<accession>A0AAC9HV66</accession>
<dbReference type="EMBL" id="CP014859">
    <property type="protein sequence ID" value="AOS66048.1"/>
    <property type="molecule type" value="Genomic_DNA"/>
</dbReference>
<sequence length="185" mass="21064">MSNTEADARPVSSSRTELLHWQFDFVWSLAEFHLAQLVTADLRWEPAENCWTMHPTADGGWKPDFAEIEPDPVPVPTIAWVTWHLGWWWSVTLDHAQGRPPRERGEIRWPGTAQGTVEWLRSLSTEWSSVLDRITEADLDAPATFPWQDNPDMTVAHTIGWVNGELMKNVAEIGQLRLLRAASAE</sequence>
<dbReference type="Gene3D" id="1.20.120.450">
    <property type="entry name" value="dinb family like domain"/>
    <property type="match status" value="1"/>
</dbReference>
<dbReference type="InterPro" id="IPR034660">
    <property type="entry name" value="DinB/YfiT-like"/>
</dbReference>
<proteinExistence type="predicted"/>